<protein>
    <submittedName>
        <fullName evidence="1">Uncharacterized protein</fullName>
    </submittedName>
</protein>
<sequence>HNLKVTGSNPVPATNITAKSSHQAKAWWALCRPISQSKNHARITQAQILALNRAVGSRLFHCNSDQFHIFCATLPPSLR</sequence>
<evidence type="ECO:0000313" key="2">
    <source>
        <dbReference type="Proteomes" id="UP001198830"/>
    </source>
</evidence>
<name>A0ABS8H8J3_9SPHN</name>
<comment type="caution">
    <text evidence="1">The sequence shown here is derived from an EMBL/GenBank/DDBJ whole genome shotgun (WGS) entry which is preliminary data.</text>
</comment>
<reference evidence="1 2" key="1">
    <citation type="submission" date="2021-10" db="EMBL/GenBank/DDBJ databases">
        <title>The diversity and Nitrogen Metabolism of Culturable Nitrate-Utilizing Bacteria Within the Oxygen Minimum Zone of the Changjiang (Yangtze River)Estuary.</title>
        <authorList>
            <person name="Zhang D."/>
            <person name="Zheng J."/>
            <person name="Liu S."/>
            <person name="He W."/>
        </authorList>
    </citation>
    <scope>NUCLEOTIDE SEQUENCE [LARGE SCALE GENOMIC DNA]</scope>
    <source>
        <strain evidence="1 2">FXH275-2</strain>
    </source>
</reference>
<accession>A0ABS8H8J3</accession>
<evidence type="ECO:0000313" key="1">
    <source>
        <dbReference type="EMBL" id="MCC4234754.1"/>
    </source>
</evidence>
<keyword evidence="2" id="KW-1185">Reference proteome</keyword>
<feature type="non-terminal residue" evidence="1">
    <location>
        <position position="1"/>
    </location>
</feature>
<organism evidence="1 2">
    <name type="scientific">Sphingobium soli</name>
    <dbReference type="NCBI Taxonomy" id="1591116"/>
    <lineage>
        <taxon>Bacteria</taxon>
        <taxon>Pseudomonadati</taxon>
        <taxon>Pseudomonadota</taxon>
        <taxon>Alphaproteobacteria</taxon>
        <taxon>Sphingomonadales</taxon>
        <taxon>Sphingomonadaceae</taxon>
        <taxon>Sphingobium</taxon>
    </lineage>
</organism>
<gene>
    <name evidence="1" type="ORF">LL253_18950</name>
</gene>
<dbReference type="Proteomes" id="UP001198830">
    <property type="component" value="Unassembled WGS sequence"/>
</dbReference>
<proteinExistence type="predicted"/>
<dbReference type="EMBL" id="JAJGNP010000027">
    <property type="protein sequence ID" value="MCC4234754.1"/>
    <property type="molecule type" value="Genomic_DNA"/>
</dbReference>
<dbReference type="RefSeq" id="WP_228228114.1">
    <property type="nucleotide sequence ID" value="NZ_JAJGNP010000027.1"/>
</dbReference>